<gene>
    <name evidence="4" type="primary">LOC116953028</name>
</gene>
<dbReference type="AlphaFoldDB" id="A0AAJ7U5M1"/>
<dbReference type="InterPro" id="IPR051033">
    <property type="entry name" value="SH3BGR"/>
</dbReference>
<feature type="compositionally biased region" description="Acidic residues" evidence="2">
    <location>
        <begin position="106"/>
        <end position="136"/>
    </location>
</feature>
<protein>
    <submittedName>
        <fullName evidence="4">SH3 domain-binding glutamic acid-rich-like protein isoform X1</fullName>
    </submittedName>
</protein>
<dbReference type="PANTHER" id="PTHR12232:SF0">
    <property type="entry name" value="THIOREDOXIN DOMAIN-CONTAINING PROTEIN"/>
    <property type="match status" value="1"/>
</dbReference>
<organism evidence="3 4">
    <name type="scientific">Petromyzon marinus</name>
    <name type="common">Sea lamprey</name>
    <dbReference type="NCBI Taxonomy" id="7757"/>
    <lineage>
        <taxon>Eukaryota</taxon>
        <taxon>Metazoa</taxon>
        <taxon>Chordata</taxon>
        <taxon>Craniata</taxon>
        <taxon>Vertebrata</taxon>
        <taxon>Cyclostomata</taxon>
        <taxon>Hyperoartia</taxon>
        <taxon>Petromyzontiformes</taxon>
        <taxon>Petromyzontidae</taxon>
        <taxon>Petromyzon</taxon>
    </lineage>
</organism>
<dbReference type="CDD" id="cd03030">
    <property type="entry name" value="GRX_SH3BGR"/>
    <property type="match status" value="1"/>
</dbReference>
<dbReference type="SUPFAM" id="SSF52833">
    <property type="entry name" value="Thioredoxin-like"/>
    <property type="match status" value="1"/>
</dbReference>
<sequence length="153" mass="17069">MVIRVFTAALAGSAVIKKKQQDVVGFLESNRIAYEELDIAMNDINRRWMRENVPGERRPVAGNPLPPQIFNEEIYCGDYEAFFDAKENEAILTFLGIAPPPQEKAEVEEAPVEETLDEPQAEDHEEEEAEEVEEVAGVEASQPCGLFRCSLGS</sequence>
<dbReference type="KEGG" id="pmrn:116953028"/>
<dbReference type="RefSeq" id="XP_032828738.1">
    <property type="nucleotide sequence ID" value="XM_032972847.1"/>
</dbReference>
<proteinExistence type="inferred from homology"/>
<evidence type="ECO:0000313" key="4">
    <source>
        <dbReference type="RefSeq" id="XP_032828738.1"/>
    </source>
</evidence>
<dbReference type="GO" id="GO:0005737">
    <property type="term" value="C:cytoplasm"/>
    <property type="evidence" value="ECO:0007669"/>
    <property type="project" value="TreeGrafter"/>
</dbReference>
<evidence type="ECO:0000256" key="1">
    <source>
        <dbReference type="ARBA" id="ARBA00007764"/>
    </source>
</evidence>
<evidence type="ECO:0000256" key="2">
    <source>
        <dbReference type="SAM" id="MobiDB-lite"/>
    </source>
</evidence>
<dbReference type="Proteomes" id="UP001318040">
    <property type="component" value="Chromosome 49"/>
</dbReference>
<dbReference type="InterPro" id="IPR036249">
    <property type="entry name" value="Thioredoxin-like_sf"/>
</dbReference>
<feature type="region of interest" description="Disordered" evidence="2">
    <location>
        <begin position="101"/>
        <end position="138"/>
    </location>
</feature>
<reference evidence="4" key="1">
    <citation type="submission" date="2025-08" db="UniProtKB">
        <authorList>
            <consortium name="RefSeq"/>
        </authorList>
    </citation>
    <scope>IDENTIFICATION</scope>
    <source>
        <tissue evidence="4">Sperm</tissue>
    </source>
</reference>
<dbReference type="PANTHER" id="PTHR12232">
    <property type="entry name" value="SH3 DOMAIN-BINDING GLUTAMIC ACID-RICH-LIKE PROTEIN"/>
    <property type="match status" value="1"/>
</dbReference>
<name>A0AAJ7U5M1_PETMA</name>
<evidence type="ECO:0000313" key="3">
    <source>
        <dbReference type="Proteomes" id="UP001318040"/>
    </source>
</evidence>
<keyword evidence="3" id="KW-1185">Reference proteome</keyword>
<dbReference type="Gene3D" id="3.40.30.10">
    <property type="entry name" value="Glutaredoxin"/>
    <property type="match status" value="1"/>
</dbReference>
<accession>A0AAJ7U5M1</accession>
<dbReference type="Pfam" id="PF04908">
    <property type="entry name" value="SH3BGR"/>
    <property type="match status" value="1"/>
</dbReference>
<dbReference type="InterPro" id="IPR006993">
    <property type="entry name" value="Glut_rich_SH3-bd"/>
</dbReference>
<comment type="similarity">
    <text evidence="1">Belongs to the SH3BGR family.</text>
</comment>